<evidence type="ECO:0000313" key="3">
    <source>
        <dbReference type="EMBL" id="CAI9303810.1"/>
    </source>
</evidence>
<reference evidence="3" key="1">
    <citation type="submission" date="2023-04" db="EMBL/GenBank/DDBJ databases">
        <authorList>
            <person name="Vijverberg K."/>
            <person name="Xiong W."/>
            <person name="Schranz E."/>
        </authorList>
    </citation>
    <scope>NUCLEOTIDE SEQUENCE</scope>
</reference>
<keyword evidence="2" id="KW-0472">Membrane</keyword>
<sequence>MTVGVLLAKEDKKSKHGKKNESGSFEKSVKETKPTKSPKKKFVTIEEPIIHEVSIANVTPVEPTTVEETQKKEIIPSKTGVFRRLKRKSHHSRKSSPNVVRKPQVTHQGVLIHEVQVPVSPSSKKRKAEDMAKHLSKMKKKKSRKLVITNESTEEDEWILETPDLDLIKNFQLLNKQVLFHPKIRMSSHLMRRHELSTSLYTYLLHIQMSIWVKKAQRMKFKVILFPLLLKLLSLYLLKLLLLPPPLIHQHSNTS</sequence>
<dbReference type="EMBL" id="OX465085">
    <property type="protein sequence ID" value="CAI9303810.1"/>
    <property type="molecule type" value="Genomic_DNA"/>
</dbReference>
<dbReference type="AlphaFoldDB" id="A0AA36A3B8"/>
<gene>
    <name evidence="3" type="ORF">LSALG_LOCUS42223</name>
</gene>
<protein>
    <submittedName>
        <fullName evidence="3">Uncharacterized protein</fullName>
    </submittedName>
</protein>
<accession>A0AA36A3B8</accession>
<keyword evidence="2" id="KW-0812">Transmembrane</keyword>
<keyword evidence="2" id="KW-1133">Transmembrane helix</keyword>
<evidence type="ECO:0000256" key="1">
    <source>
        <dbReference type="SAM" id="MobiDB-lite"/>
    </source>
</evidence>
<organism evidence="3 4">
    <name type="scientific">Lactuca saligna</name>
    <name type="common">Willowleaf lettuce</name>
    <dbReference type="NCBI Taxonomy" id="75948"/>
    <lineage>
        <taxon>Eukaryota</taxon>
        <taxon>Viridiplantae</taxon>
        <taxon>Streptophyta</taxon>
        <taxon>Embryophyta</taxon>
        <taxon>Tracheophyta</taxon>
        <taxon>Spermatophyta</taxon>
        <taxon>Magnoliopsida</taxon>
        <taxon>eudicotyledons</taxon>
        <taxon>Gunneridae</taxon>
        <taxon>Pentapetalae</taxon>
        <taxon>asterids</taxon>
        <taxon>campanulids</taxon>
        <taxon>Asterales</taxon>
        <taxon>Asteraceae</taxon>
        <taxon>Cichorioideae</taxon>
        <taxon>Cichorieae</taxon>
        <taxon>Lactucinae</taxon>
        <taxon>Lactuca</taxon>
    </lineage>
</organism>
<feature type="region of interest" description="Disordered" evidence="1">
    <location>
        <begin position="1"/>
        <end position="43"/>
    </location>
</feature>
<feature type="transmembrane region" description="Helical" evidence="2">
    <location>
        <begin position="223"/>
        <end position="242"/>
    </location>
</feature>
<keyword evidence="4" id="KW-1185">Reference proteome</keyword>
<evidence type="ECO:0000256" key="2">
    <source>
        <dbReference type="SAM" id="Phobius"/>
    </source>
</evidence>
<evidence type="ECO:0000313" key="4">
    <source>
        <dbReference type="Proteomes" id="UP001177003"/>
    </source>
</evidence>
<proteinExistence type="predicted"/>
<name>A0AA36A3B8_LACSI</name>
<dbReference type="Proteomes" id="UP001177003">
    <property type="component" value="Chromosome 9"/>
</dbReference>